<dbReference type="EMBL" id="JBHSWW010000199">
    <property type="protein sequence ID" value="MFC6754125.1"/>
    <property type="molecule type" value="Genomic_DNA"/>
</dbReference>
<sequence>MTDRPATLAREYYRRTDAKAYDALAELLAPDFVHYRPDRTLRGRDRFLAFTRDERPLTDTTHVVDGVYDVGPGDSADEESAGDGAGHNGPSDEPAVGDVAVRGRLLDADDTTLFAFLDVFTVHDGRVRRIETYARSDADAKEN</sequence>
<reference evidence="3 4" key="1">
    <citation type="journal article" date="2019" name="Int. J. Syst. Evol. Microbiol.">
        <title>The Global Catalogue of Microorganisms (GCM) 10K type strain sequencing project: providing services to taxonomists for standard genome sequencing and annotation.</title>
        <authorList>
            <consortium name="The Broad Institute Genomics Platform"/>
            <consortium name="The Broad Institute Genome Sequencing Center for Infectious Disease"/>
            <person name="Wu L."/>
            <person name="Ma J."/>
        </authorList>
    </citation>
    <scope>NUCLEOTIDE SEQUENCE [LARGE SCALE GENOMIC DNA]</scope>
    <source>
        <strain evidence="3 4">CGMCC 1.3239</strain>
    </source>
</reference>
<name>A0ABD5SBL9_9EURY</name>
<evidence type="ECO:0000259" key="2">
    <source>
        <dbReference type="Pfam" id="PF12680"/>
    </source>
</evidence>
<dbReference type="Gene3D" id="3.10.450.50">
    <property type="match status" value="1"/>
</dbReference>
<evidence type="ECO:0000256" key="1">
    <source>
        <dbReference type="SAM" id="MobiDB-lite"/>
    </source>
</evidence>
<proteinExistence type="predicted"/>
<protein>
    <submittedName>
        <fullName evidence="3">Nuclear transport factor 2 family protein</fullName>
    </submittedName>
</protein>
<feature type="domain" description="SnoaL-like" evidence="2">
    <location>
        <begin position="9"/>
        <end position="129"/>
    </location>
</feature>
<evidence type="ECO:0000313" key="3">
    <source>
        <dbReference type="EMBL" id="MFC6754125.1"/>
    </source>
</evidence>
<dbReference type="InterPro" id="IPR037401">
    <property type="entry name" value="SnoaL-like"/>
</dbReference>
<organism evidence="3 4">
    <name type="scientific">Halorubrum tibetense</name>
    <dbReference type="NCBI Taxonomy" id="175631"/>
    <lineage>
        <taxon>Archaea</taxon>
        <taxon>Methanobacteriati</taxon>
        <taxon>Methanobacteriota</taxon>
        <taxon>Stenosarchaea group</taxon>
        <taxon>Halobacteria</taxon>
        <taxon>Halobacteriales</taxon>
        <taxon>Haloferacaceae</taxon>
        <taxon>Halorubrum</taxon>
    </lineage>
</organism>
<dbReference type="InterPro" id="IPR032710">
    <property type="entry name" value="NTF2-like_dom_sf"/>
</dbReference>
<dbReference type="AlphaFoldDB" id="A0ABD5SBL9"/>
<dbReference type="Proteomes" id="UP001596442">
    <property type="component" value="Unassembled WGS sequence"/>
</dbReference>
<feature type="region of interest" description="Disordered" evidence="1">
    <location>
        <begin position="64"/>
        <end position="96"/>
    </location>
</feature>
<dbReference type="RefSeq" id="WP_379782340.1">
    <property type="nucleotide sequence ID" value="NZ_JBHSWW010000199.1"/>
</dbReference>
<comment type="caution">
    <text evidence="3">The sequence shown here is derived from an EMBL/GenBank/DDBJ whole genome shotgun (WGS) entry which is preliminary data.</text>
</comment>
<feature type="compositionally biased region" description="Low complexity" evidence="1">
    <location>
        <begin position="64"/>
        <end position="74"/>
    </location>
</feature>
<keyword evidence="4" id="KW-1185">Reference proteome</keyword>
<dbReference type="SUPFAM" id="SSF54427">
    <property type="entry name" value="NTF2-like"/>
    <property type="match status" value="1"/>
</dbReference>
<accession>A0ABD5SBL9</accession>
<gene>
    <name evidence="3" type="ORF">ACFQEU_11725</name>
</gene>
<dbReference type="Pfam" id="PF12680">
    <property type="entry name" value="SnoaL_2"/>
    <property type="match status" value="1"/>
</dbReference>
<evidence type="ECO:0000313" key="4">
    <source>
        <dbReference type="Proteomes" id="UP001596442"/>
    </source>
</evidence>